<keyword evidence="3" id="KW-1185">Reference proteome</keyword>
<dbReference type="EMBL" id="HG970332">
    <property type="protein sequence ID" value="CEF73410.1"/>
    <property type="molecule type" value="Genomic_DNA"/>
</dbReference>
<reference evidence="2" key="4">
    <citation type="submission" date="2017-01" db="UniProtKB">
        <authorList>
            <consortium name="EnsemblFungi"/>
        </authorList>
    </citation>
    <scope>IDENTIFICATION</scope>
    <source>
        <strain evidence="2">PH-1 / ATCC MYA-4620 / FGSC 9075 / NRRL 31084</strain>
    </source>
</reference>
<protein>
    <submittedName>
        <fullName evidence="1">Chromosome 1, complete genome</fullName>
    </submittedName>
</protein>
<proteinExistence type="predicted"/>
<evidence type="ECO:0000313" key="1">
    <source>
        <dbReference type="EMBL" id="CEF73410.1"/>
    </source>
</evidence>
<gene>
    <name evidence="1" type="ORF">FGRAMPH1_01T03215</name>
</gene>
<accession>A0A0E0RQ85</accession>
<dbReference type="Proteomes" id="UP000070720">
    <property type="component" value="Chromosome 1"/>
</dbReference>
<reference evidence="2 3" key="1">
    <citation type="journal article" date="2007" name="Science">
        <title>The Fusarium graminearum genome reveals a link between localized polymorphism and pathogen specialization.</title>
        <authorList>
            <person name="Cuomo C.A."/>
            <person name="Gueldener U."/>
            <person name="Xu J.-R."/>
            <person name="Trail F."/>
            <person name="Turgeon B.G."/>
            <person name="Di Pietro A."/>
            <person name="Walton J.D."/>
            <person name="Ma L.-J."/>
            <person name="Baker S.E."/>
            <person name="Rep M."/>
            <person name="Adam G."/>
            <person name="Antoniw J."/>
            <person name="Baldwin T."/>
            <person name="Calvo S.E."/>
            <person name="Chang Y.-L."/>
            <person name="DeCaprio D."/>
            <person name="Gale L.R."/>
            <person name="Gnerre S."/>
            <person name="Goswami R.S."/>
            <person name="Hammond-Kosack K."/>
            <person name="Harris L.J."/>
            <person name="Hilburn K."/>
            <person name="Kennell J.C."/>
            <person name="Kroken S."/>
            <person name="Magnuson J.K."/>
            <person name="Mannhaupt G."/>
            <person name="Mauceli E.W."/>
            <person name="Mewes H.-W."/>
            <person name="Mitterbauer R."/>
            <person name="Muehlbauer G."/>
            <person name="Muensterkoetter M."/>
            <person name="Nelson D."/>
            <person name="O'Donnell K."/>
            <person name="Ouellet T."/>
            <person name="Qi W."/>
            <person name="Quesneville H."/>
            <person name="Roncero M.I.G."/>
            <person name="Seong K.-Y."/>
            <person name="Tetko I.V."/>
            <person name="Urban M."/>
            <person name="Waalwijk C."/>
            <person name="Ward T.J."/>
            <person name="Yao J."/>
            <person name="Birren B.W."/>
            <person name="Kistler H.C."/>
        </authorList>
    </citation>
    <scope>NUCLEOTIDE SEQUENCE [LARGE SCALE GENOMIC DNA]</scope>
    <source>
        <strain evidence="3">ATCC MYA-4620 / CBS 123657 / FGSC 9075 / NRRL 31084 / PH-1</strain>
        <strain evidence="2">PH-1 / ATCC MYA-4620 / FGSC 9075 / NRRL 31084</strain>
    </source>
</reference>
<reference evidence="2 3" key="2">
    <citation type="journal article" date="2010" name="Nature">
        <title>Comparative genomics reveals mobile pathogenicity chromosomes in Fusarium.</title>
        <authorList>
            <person name="Ma L.J."/>
            <person name="van der Does H.C."/>
            <person name="Borkovich K.A."/>
            <person name="Coleman J.J."/>
            <person name="Daboussi M.J."/>
            <person name="Di Pietro A."/>
            <person name="Dufresne M."/>
            <person name="Freitag M."/>
            <person name="Grabherr M."/>
            <person name="Henrissat B."/>
            <person name="Houterman P.M."/>
            <person name="Kang S."/>
            <person name="Shim W.B."/>
            <person name="Woloshuk C."/>
            <person name="Xie X."/>
            <person name="Xu J.R."/>
            <person name="Antoniw J."/>
            <person name="Baker S.E."/>
            <person name="Bluhm B.H."/>
            <person name="Breakspear A."/>
            <person name="Brown D.W."/>
            <person name="Butchko R.A."/>
            <person name="Chapman S."/>
            <person name="Coulson R."/>
            <person name="Coutinho P.M."/>
            <person name="Danchin E.G."/>
            <person name="Diener A."/>
            <person name="Gale L.R."/>
            <person name="Gardiner D.M."/>
            <person name="Goff S."/>
            <person name="Hammond-Kosack K.E."/>
            <person name="Hilburn K."/>
            <person name="Hua-Van A."/>
            <person name="Jonkers W."/>
            <person name="Kazan K."/>
            <person name="Kodira C.D."/>
            <person name="Koehrsen M."/>
            <person name="Kumar L."/>
            <person name="Lee Y.H."/>
            <person name="Li L."/>
            <person name="Manners J.M."/>
            <person name="Miranda-Saavedra D."/>
            <person name="Mukherjee M."/>
            <person name="Park G."/>
            <person name="Park J."/>
            <person name="Park S.Y."/>
            <person name="Proctor R.H."/>
            <person name="Regev A."/>
            <person name="Ruiz-Roldan M.C."/>
            <person name="Sain D."/>
            <person name="Sakthikumar S."/>
            <person name="Sykes S."/>
            <person name="Schwartz D.C."/>
            <person name="Turgeon B.G."/>
            <person name="Wapinski I."/>
            <person name="Yoder O."/>
            <person name="Young S."/>
            <person name="Zeng Q."/>
            <person name="Zhou S."/>
            <person name="Galagan J."/>
            <person name="Cuomo C.A."/>
            <person name="Kistler H.C."/>
            <person name="Rep M."/>
        </authorList>
    </citation>
    <scope>GENOME REANNOTATION</scope>
    <source>
        <strain evidence="3">ATCC MYA-4620 / CBS 123657 / FGSC 9075 / NRRL 31084 / PH-1</strain>
        <strain evidence="2">PH-1 / ATCC MYA-4620 / FGSC 9075 / NRRL 31084</strain>
    </source>
</reference>
<name>A0A098D4N8_GIBZE</name>
<accession>A0A098D4N8</accession>
<evidence type="ECO:0000313" key="2">
    <source>
        <dbReference type="EnsemblFungi" id="CEF73410"/>
    </source>
</evidence>
<dbReference type="VEuPathDB" id="FungiDB:FGRAMPH1_01G03215"/>
<sequence length="180" mass="19861">MLPGCPADEVLQATAPIPRNGAPDLWTLISNCDLDPKLHILPLFPQQLHQRQASKQVLQYDRKKVYFIAHAGPNPVVSRMMSVPVLVGPCKSSLCPRVSPCSCSTPEDDQQARGERSSTRSRSMGMAWLPTWAFIERLWRGGKKRFSPPLLAQARLLSQSPIPSMTGEPLLAANATHERG</sequence>
<reference evidence="1 3" key="3">
    <citation type="journal article" date="2015" name="BMC Genomics">
        <title>The completed genome sequence of the pathogenic ascomycete fungus Fusarium graminearum.</title>
        <authorList>
            <person name="King R."/>
            <person name="Urban M."/>
            <person name="Hammond-Kosack M.C."/>
            <person name="Hassani-Pak K."/>
            <person name="Hammond-Kosack K.E."/>
        </authorList>
    </citation>
    <scope>NUCLEOTIDE SEQUENCE [LARGE SCALE GENOMIC DNA]</scope>
    <source>
        <strain evidence="3">ATCC MYA-4620 / CBS 123657 / FGSC 9075 / NRRL 31084 / PH-1</strain>
        <strain evidence="1">PH-1</strain>
    </source>
</reference>
<dbReference type="InParanoid" id="A0A098D4N8"/>
<dbReference type="AlphaFoldDB" id="A0A098D4N8"/>
<organism evidence="1 3">
    <name type="scientific">Gibberella zeae (strain ATCC MYA-4620 / CBS 123657 / FGSC 9075 / NRRL 31084 / PH-1)</name>
    <name type="common">Wheat head blight fungus</name>
    <name type="synonym">Fusarium graminearum</name>
    <dbReference type="NCBI Taxonomy" id="229533"/>
    <lineage>
        <taxon>Eukaryota</taxon>
        <taxon>Fungi</taxon>
        <taxon>Dikarya</taxon>
        <taxon>Ascomycota</taxon>
        <taxon>Pezizomycotina</taxon>
        <taxon>Sordariomycetes</taxon>
        <taxon>Hypocreomycetidae</taxon>
        <taxon>Hypocreales</taxon>
        <taxon>Nectriaceae</taxon>
        <taxon>Fusarium</taxon>
    </lineage>
</organism>
<dbReference type="EnsemblFungi" id="CEF73410">
    <property type="protein sequence ID" value="CEF73410"/>
    <property type="gene ID" value="FGRRES_11928"/>
</dbReference>
<evidence type="ECO:0000313" key="3">
    <source>
        <dbReference type="Proteomes" id="UP000070720"/>
    </source>
</evidence>